<dbReference type="NCBIfam" id="TIGR03696">
    <property type="entry name" value="Rhs_assc_core"/>
    <property type="match status" value="1"/>
</dbReference>
<proteinExistence type="predicted"/>
<dbReference type="AlphaFoldDB" id="A0A660SI11"/>
<dbReference type="InterPro" id="IPR050708">
    <property type="entry name" value="T6SS_VgrG/RHS"/>
</dbReference>
<accession>A0A660SI11</accession>
<dbReference type="Proteomes" id="UP000268469">
    <property type="component" value="Unassembled WGS sequence"/>
</dbReference>
<dbReference type="PANTHER" id="PTHR32305:SF15">
    <property type="entry name" value="PROTEIN RHSA-RELATED"/>
    <property type="match status" value="1"/>
</dbReference>
<name>A0A660SI11_UNCW3</name>
<protein>
    <recommendedName>
        <fullName evidence="3">RHS repeat-associated core domain-containing protein</fullName>
    </recommendedName>
</protein>
<dbReference type="Gene3D" id="2.180.10.10">
    <property type="entry name" value="RHS repeat-associated core"/>
    <property type="match status" value="1"/>
</dbReference>
<comment type="caution">
    <text evidence="1">The sequence shown here is derived from an EMBL/GenBank/DDBJ whole genome shotgun (WGS) entry which is preliminary data.</text>
</comment>
<dbReference type="InterPro" id="IPR022385">
    <property type="entry name" value="Rhs_assc_core"/>
</dbReference>
<sequence length="296" mass="33427">MECFPNTHQFTGKERDENGRYYFGARYYDPGLGRFLSIDPDHPAGSSPYAYCSNQPTRYTDPTGARAEYPLDKYDREIAVRRYLDTRIPPPGLPNIGVLHPGFWVGGGNPTLLDLLGGVVSFAGKVLKEVSFNIAPKAAWTGFIQWAPDPTWQFLKIIGFLSGFKSAGLPRFQGGVFIFEGKKGFAAWLHNHRFRAISLPGVVISYGKVDEEIYVHEMTHQLQMAIISGLSNAVSAYASDKAVGFFRWIVSWDPPYAGTSKSNFVRYWLYYSTPSECMAYYIGHHYGTFYKYLSWP</sequence>
<dbReference type="EMBL" id="QNBE01000072">
    <property type="protein sequence ID" value="RKX69661.1"/>
    <property type="molecule type" value="Genomic_DNA"/>
</dbReference>
<reference evidence="1 2" key="1">
    <citation type="submission" date="2018-06" db="EMBL/GenBank/DDBJ databases">
        <title>Extensive metabolic versatility and redundancy in microbially diverse, dynamic hydrothermal sediments.</title>
        <authorList>
            <person name="Dombrowski N."/>
            <person name="Teske A."/>
            <person name="Baker B.J."/>
        </authorList>
    </citation>
    <scope>NUCLEOTIDE SEQUENCE [LARGE SCALE GENOMIC DNA]</scope>
    <source>
        <strain evidence="1">B36_G15</strain>
    </source>
</reference>
<evidence type="ECO:0000313" key="1">
    <source>
        <dbReference type="EMBL" id="RKX69661.1"/>
    </source>
</evidence>
<evidence type="ECO:0008006" key="3">
    <source>
        <dbReference type="Google" id="ProtNLM"/>
    </source>
</evidence>
<gene>
    <name evidence="1" type="ORF">DRP53_07540</name>
</gene>
<organism evidence="1 2">
    <name type="scientific">candidate division WOR-3 bacterium</name>
    <dbReference type="NCBI Taxonomy" id="2052148"/>
    <lineage>
        <taxon>Bacteria</taxon>
        <taxon>Bacteria division WOR-3</taxon>
    </lineage>
</organism>
<evidence type="ECO:0000313" key="2">
    <source>
        <dbReference type="Proteomes" id="UP000268469"/>
    </source>
</evidence>
<dbReference type="PANTHER" id="PTHR32305">
    <property type="match status" value="1"/>
</dbReference>